<accession>A0ABP0TQ00</accession>
<proteinExistence type="predicted"/>
<protein>
    <submittedName>
        <fullName evidence="3">Uncharacterized protein</fullName>
    </submittedName>
</protein>
<evidence type="ECO:0000256" key="1">
    <source>
        <dbReference type="SAM" id="MobiDB-lite"/>
    </source>
</evidence>
<organism evidence="3 4">
    <name type="scientific">Sphagnum troendelagicum</name>
    <dbReference type="NCBI Taxonomy" id="128251"/>
    <lineage>
        <taxon>Eukaryota</taxon>
        <taxon>Viridiplantae</taxon>
        <taxon>Streptophyta</taxon>
        <taxon>Embryophyta</taxon>
        <taxon>Bryophyta</taxon>
        <taxon>Sphagnophytina</taxon>
        <taxon>Sphagnopsida</taxon>
        <taxon>Sphagnales</taxon>
        <taxon>Sphagnaceae</taxon>
        <taxon>Sphagnum</taxon>
    </lineage>
</organism>
<evidence type="ECO:0000313" key="3">
    <source>
        <dbReference type="EMBL" id="CAK9199559.1"/>
    </source>
</evidence>
<feature type="region of interest" description="Disordered" evidence="1">
    <location>
        <begin position="1"/>
        <end position="29"/>
    </location>
</feature>
<dbReference type="EMBL" id="OZ019904">
    <property type="protein sequence ID" value="CAK9199559.1"/>
    <property type="molecule type" value="Genomic_DNA"/>
</dbReference>
<gene>
    <name evidence="3" type="ORF">CSSPTR1EN2_LOCUS4997</name>
</gene>
<name>A0ABP0TQ00_9BRYO</name>
<evidence type="ECO:0000256" key="2">
    <source>
        <dbReference type="SAM" id="Phobius"/>
    </source>
</evidence>
<evidence type="ECO:0000313" key="4">
    <source>
        <dbReference type="Proteomes" id="UP001497512"/>
    </source>
</evidence>
<keyword evidence="4" id="KW-1185">Reference proteome</keyword>
<dbReference type="Proteomes" id="UP001497512">
    <property type="component" value="Chromosome 12"/>
</dbReference>
<reference evidence="3" key="1">
    <citation type="submission" date="2024-02" db="EMBL/GenBank/DDBJ databases">
        <authorList>
            <consortium name="ELIXIR-Norway"/>
            <consortium name="Elixir Norway"/>
        </authorList>
    </citation>
    <scope>NUCLEOTIDE SEQUENCE</scope>
</reference>
<sequence>MEESTAVEMEERRNNEREEEQDGLVSKRKGDSKARVAYRAEVAKQRGFLLAVMIIPVVLIVVLWLFYDSNSQLGPHKSRAQDLGGGDAQP</sequence>
<keyword evidence="2" id="KW-1133">Transmembrane helix</keyword>
<keyword evidence="2" id="KW-0472">Membrane</keyword>
<keyword evidence="2" id="KW-0812">Transmembrane</keyword>
<feature type="transmembrane region" description="Helical" evidence="2">
    <location>
        <begin position="48"/>
        <end position="67"/>
    </location>
</feature>